<evidence type="ECO:0000313" key="6">
    <source>
        <dbReference type="EMBL" id="MEA5445582.1"/>
    </source>
</evidence>
<reference evidence="6 7" key="1">
    <citation type="submission" date="2023-12" db="EMBL/GenBank/DDBJ databases">
        <title>Whole-genome sequencing of halo(alkali)philic microorganisms from hypersaline lakes.</title>
        <authorList>
            <person name="Sorokin D.Y."/>
            <person name="Merkel A.Y."/>
            <person name="Messina E."/>
            <person name="Yakimov M."/>
        </authorList>
    </citation>
    <scope>NUCLEOTIDE SEQUENCE [LARGE SCALE GENOMIC DNA]</scope>
    <source>
        <strain evidence="6 7">AB-CW1</strain>
    </source>
</reference>
<dbReference type="InterPro" id="IPR036505">
    <property type="entry name" value="Amidase/PGRP_sf"/>
</dbReference>
<dbReference type="InterPro" id="IPR006619">
    <property type="entry name" value="PGRP_domain_met/bac"/>
</dbReference>
<protein>
    <submittedName>
        <fullName evidence="6">N-acetylmuramoyl-L-alanine amidase</fullName>
        <ecNumber evidence="6">3.5.1.28</ecNumber>
    </submittedName>
</protein>
<dbReference type="Gene3D" id="3.40.80.10">
    <property type="entry name" value="Peptidoglycan recognition protein-like"/>
    <property type="match status" value="1"/>
</dbReference>
<dbReference type="SUPFAM" id="SSF63829">
    <property type="entry name" value="Calcium-dependent phosphotriesterase"/>
    <property type="match status" value="1"/>
</dbReference>
<dbReference type="EC" id="3.5.1.28" evidence="6"/>
<dbReference type="InterPro" id="IPR002502">
    <property type="entry name" value="Amidase_domain"/>
</dbReference>
<dbReference type="CDD" id="cd06583">
    <property type="entry name" value="PGRP"/>
    <property type="match status" value="1"/>
</dbReference>
<dbReference type="GO" id="GO:0008270">
    <property type="term" value="F:zinc ion binding"/>
    <property type="evidence" value="ECO:0007669"/>
    <property type="project" value="InterPro"/>
</dbReference>
<evidence type="ECO:0000259" key="4">
    <source>
        <dbReference type="SMART" id="SM00644"/>
    </source>
</evidence>
<feature type="signal peptide" evidence="3">
    <location>
        <begin position="1"/>
        <end position="24"/>
    </location>
</feature>
<feature type="domain" description="Peptidoglycan recognition protein family" evidence="5">
    <location>
        <begin position="223"/>
        <end position="367"/>
    </location>
</feature>
<sequence>MPRMLPSSLVAASLLSLASSLVWAQGSVASSSFPGADTALEEVDFRSHRGFSLAEDGGWMQLDMDVDGVRPGKDSGSAVLLSEAISVPLTDPRPFIAVAPVIHGHRPAHAGVVVELRASLDGERWGEWQEASDHGHGPDTGPGLAQRLKVDLGDQVMPGELAFFDPETRYLQYRVSLSADFLGNRPRLARLSLHFISPGETTESLASKPLADEGRLLPQSAQPGYVPRSSWGNLSNTAWHPLANVSQLVVHHTVSANSSNDWAAVVRSFYNYHVNSLGWSDIGYNWLVAPDGTLFQGRAHRPDGNTDVVGAHVAGHNSYTMGLAYIGTYTSVNPSAAAVETGAQLLAWKAAQHGISTSLIRGHRDYGATACPGDSLYARLFDTLRPRVQQILDGDSGEPEPDYDVLWHRAAAKNANPWYFGDNRQRGLAVAGDRLYVVSRHSETWGPHVMIHQSADGAGVDGGGASLLTDGIAGGTLVLNDIDADDDGGLFAANLTVDMSGDAFRVYYWPDDSAVPLTVVNFSGTAPHRVGDRITVTGSMAAGTATIWAPASNAPVIYRWHQNGDGFNQWPQAIHLSDGASGAAAGVAPLANGRFLWNAAGEHLRLYEGDGSLLGTVPGAVVARDSSGVRVLGRDGNDLWAAVYQFGTSNENARIVRIPQTDPSTAGTLGVSPSLAHHDNPNATGDISIRRNGNGSIDVFVLATNNGLGAYRVEDVAAEPAGLQAAPRHQGESVGPVRTRPVSVLPESSGGDTPVTDELVEGGEGQLR</sequence>
<evidence type="ECO:0000256" key="2">
    <source>
        <dbReference type="SAM" id="MobiDB-lite"/>
    </source>
</evidence>
<evidence type="ECO:0000256" key="1">
    <source>
        <dbReference type="ARBA" id="ARBA00007553"/>
    </source>
</evidence>
<evidence type="ECO:0000259" key="5">
    <source>
        <dbReference type="SMART" id="SM00701"/>
    </source>
</evidence>
<evidence type="ECO:0000256" key="3">
    <source>
        <dbReference type="SAM" id="SignalP"/>
    </source>
</evidence>
<dbReference type="EMBL" id="JAYGII010000012">
    <property type="protein sequence ID" value="MEA5445582.1"/>
    <property type="molecule type" value="Genomic_DNA"/>
</dbReference>
<feature type="domain" description="N-acetylmuramoyl-L-alanine amidase" evidence="4">
    <location>
        <begin position="234"/>
        <end position="373"/>
    </location>
</feature>
<feature type="region of interest" description="Disordered" evidence="2">
    <location>
        <begin position="661"/>
        <end position="684"/>
    </location>
</feature>
<dbReference type="SMART" id="SM00701">
    <property type="entry name" value="PGRP"/>
    <property type="match status" value="1"/>
</dbReference>
<keyword evidence="3" id="KW-0732">Signal</keyword>
<dbReference type="GO" id="GO:0008745">
    <property type="term" value="F:N-acetylmuramoyl-L-alanine amidase activity"/>
    <property type="evidence" value="ECO:0007669"/>
    <property type="project" value="UniProtKB-EC"/>
</dbReference>
<accession>A0AAP6JFJ7</accession>
<dbReference type="InterPro" id="IPR015510">
    <property type="entry name" value="PGRP"/>
</dbReference>
<comment type="similarity">
    <text evidence="1">Belongs to the N-acetylmuramoyl-L-alanine amidase 2 family.</text>
</comment>
<comment type="caution">
    <text evidence="6">The sequence shown here is derived from an EMBL/GenBank/DDBJ whole genome shotgun (WGS) entry which is preliminary data.</text>
</comment>
<feature type="chain" id="PRO_5042918407" evidence="3">
    <location>
        <begin position="25"/>
        <end position="768"/>
    </location>
</feature>
<organism evidence="6 7">
    <name type="scientific">Natronospira elongata</name>
    <dbReference type="NCBI Taxonomy" id="3110268"/>
    <lineage>
        <taxon>Bacteria</taxon>
        <taxon>Pseudomonadati</taxon>
        <taxon>Pseudomonadota</taxon>
        <taxon>Gammaproteobacteria</taxon>
        <taxon>Natronospirales</taxon>
        <taxon>Natronospiraceae</taxon>
        <taxon>Natronospira</taxon>
    </lineage>
</organism>
<dbReference type="PANTHER" id="PTHR11022:SF41">
    <property type="entry name" value="PEPTIDOGLYCAN-RECOGNITION PROTEIN LC-RELATED"/>
    <property type="match status" value="1"/>
</dbReference>
<evidence type="ECO:0000313" key="7">
    <source>
        <dbReference type="Proteomes" id="UP001302316"/>
    </source>
</evidence>
<dbReference type="Pfam" id="PF01510">
    <property type="entry name" value="Amidase_2"/>
    <property type="match status" value="1"/>
</dbReference>
<dbReference type="GO" id="GO:0009253">
    <property type="term" value="P:peptidoglycan catabolic process"/>
    <property type="evidence" value="ECO:0007669"/>
    <property type="project" value="InterPro"/>
</dbReference>
<gene>
    <name evidence="6" type="ORF">VCB98_07100</name>
</gene>
<keyword evidence="6" id="KW-0378">Hydrolase</keyword>
<dbReference type="PANTHER" id="PTHR11022">
    <property type="entry name" value="PEPTIDOGLYCAN RECOGNITION PROTEIN"/>
    <property type="match status" value="1"/>
</dbReference>
<keyword evidence="7" id="KW-1185">Reference proteome</keyword>
<dbReference type="SUPFAM" id="SSF55846">
    <property type="entry name" value="N-acetylmuramoyl-L-alanine amidase-like"/>
    <property type="match status" value="1"/>
</dbReference>
<dbReference type="SMART" id="SM00644">
    <property type="entry name" value="Ami_2"/>
    <property type="match status" value="1"/>
</dbReference>
<name>A0AAP6JFJ7_9GAMM</name>
<dbReference type="Proteomes" id="UP001302316">
    <property type="component" value="Unassembled WGS sequence"/>
</dbReference>
<feature type="region of interest" description="Disordered" evidence="2">
    <location>
        <begin position="723"/>
        <end position="768"/>
    </location>
</feature>
<dbReference type="RefSeq" id="WP_346051211.1">
    <property type="nucleotide sequence ID" value="NZ_JAYGII010000012.1"/>
</dbReference>
<dbReference type="AlphaFoldDB" id="A0AAP6JFJ7"/>
<proteinExistence type="inferred from homology"/>